<dbReference type="SUPFAM" id="SSF103196">
    <property type="entry name" value="Roadblock/LC7 domain"/>
    <property type="match status" value="1"/>
</dbReference>
<dbReference type="EMBL" id="JACHJB010000001">
    <property type="protein sequence ID" value="MBB6345899.1"/>
    <property type="molecule type" value="Genomic_DNA"/>
</dbReference>
<dbReference type="Proteomes" id="UP000583800">
    <property type="component" value="Unassembled WGS sequence"/>
</dbReference>
<name>A0A7X0C386_9ACTN</name>
<keyword evidence="3" id="KW-1185">Reference proteome</keyword>
<evidence type="ECO:0000313" key="2">
    <source>
        <dbReference type="EMBL" id="MBB6345899.1"/>
    </source>
</evidence>
<organism evidence="2 3">
    <name type="scientific">Nonomuraea muscovyensis</name>
    <dbReference type="NCBI Taxonomy" id="1124761"/>
    <lineage>
        <taxon>Bacteria</taxon>
        <taxon>Bacillati</taxon>
        <taxon>Actinomycetota</taxon>
        <taxon>Actinomycetes</taxon>
        <taxon>Streptosporangiales</taxon>
        <taxon>Streptosporangiaceae</taxon>
        <taxon>Nonomuraea</taxon>
    </lineage>
</organism>
<comment type="caution">
    <text evidence="2">The sequence shown here is derived from an EMBL/GenBank/DDBJ whole genome shotgun (WGS) entry which is preliminary data.</text>
</comment>
<sequence length="143" mass="15265">MRFAQRLSLRRRPPVELRDEVLKDEVLREMVLLRERTPDITGSVACTVDGLPLACDLAAGDGDRTAALTAALVAMSRRMLSLSGRGDLQETLISGTAGFAAFYTAGPTIVLTVLARPGTNLGLLRLEGYKTAAAVAVIAARIR</sequence>
<dbReference type="AlphaFoldDB" id="A0A7X0C386"/>
<feature type="domain" description="Roadblock/LAMTOR2" evidence="1">
    <location>
        <begin position="27"/>
        <end position="115"/>
    </location>
</feature>
<dbReference type="InterPro" id="IPR004942">
    <property type="entry name" value="Roadblock/LAMTOR2_dom"/>
</dbReference>
<protein>
    <recommendedName>
        <fullName evidence="1">Roadblock/LAMTOR2 domain-containing protein</fullName>
    </recommendedName>
</protein>
<evidence type="ECO:0000259" key="1">
    <source>
        <dbReference type="SMART" id="SM00960"/>
    </source>
</evidence>
<evidence type="ECO:0000313" key="3">
    <source>
        <dbReference type="Proteomes" id="UP000583800"/>
    </source>
</evidence>
<gene>
    <name evidence="2" type="ORF">FHU36_002408</name>
</gene>
<dbReference type="SMART" id="SM00960">
    <property type="entry name" value="Robl_LC7"/>
    <property type="match status" value="1"/>
</dbReference>
<dbReference type="RefSeq" id="WP_185083777.1">
    <property type="nucleotide sequence ID" value="NZ_JACHJB010000001.1"/>
</dbReference>
<dbReference type="Gene3D" id="3.30.450.30">
    <property type="entry name" value="Dynein light chain 2a, cytoplasmic"/>
    <property type="match status" value="1"/>
</dbReference>
<proteinExistence type="predicted"/>
<reference evidence="2 3" key="1">
    <citation type="submission" date="2020-08" db="EMBL/GenBank/DDBJ databases">
        <title>Sequencing the genomes of 1000 actinobacteria strains.</title>
        <authorList>
            <person name="Klenk H.-P."/>
        </authorList>
    </citation>
    <scope>NUCLEOTIDE SEQUENCE [LARGE SCALE GENOMIC DNA]</scope>
    <source>
        <strain evidence="2 3">DSM 45913</strain>
    </source>
</reference>
<dbReference type="Pfam" id="PF03259">
    <property type="entry name" value="Robl_LC7"/>
    <property type="match status" value="1"/>
</dbReference>
<accession>A0A7X0C386</accession>